<protein>
    <submittedName>
        <fullName evidence="1">Uncharacterized protein</fullName>
    </submittedName>
</protein>
<accession>A0A9X0AQL1</accession>
<gene>
    <name evidence="1" type="ORF">OCU04_005686</name>
</gene>
<dbReference type="Proteomes" id="UP001152300">
    <property type="component" value="Unassembled WGS sequence"/>
</dbReference>
<dbReference type="EMBL" id="JAPEIS010000005">
    <property type="protein sequence ID" value="KAJ8066638.1"/>
    <property type="molecule type" value="Genomic_DNA"/>
</dbReference>
<comment type="caution">
    <text evidence="1">The sequence shown here is derived from an EMBL/GenBank/DDBJ whole genome shotgun (WGS) entry which is preliminary data.</text>
</comment>
<keyword evidence="2" id="KW-1185">Reference proteome</keyword>
<sequence>MPQGDAMIGVGLDQNTMRLTKFSQQNFDLQSMEHDTKALAGVLDLPARQNPRLRVLELLSNFADVAENDRKSDILKCFAN</sequence>
<name>A0A9X0AQL1_9HELO</name>
<proteinExistence type="predicted"/>
<organism evidence="1 2">
    <name type="scientific">Sclerotinia nivalis</name>
    <dbReference type="NCBI Taxonomy" id="352851"/>
    <lineage>
        <taxon>Eukaryota</taxon>
        <taxon>Fungi</taxon>
        <taxon>Dikarya</taxon>
        <taxon>Ascomycota</taxon>
        <taxon>Pezizomycotina</taxon>
        <taxon>Leotiomycetes</taxon>
        <taxon>Helotiales</taxon>
        <taxon>Sclerotiniaceae</taxon>
        <taxon>Sclerotinia</taxon>
    </lineage>
</organism>
<evidence type="ECO:0000313" key="2">
    <source>
        <dbReference type="Proteomes" id="UP001152300"/>
    </source>
</evidence>
<dbReference type="AlphaFoldDB" id="A0A9X0AQL1"/>
<evidence type="ECO:0000313" key="1">
    <source>
        <dbReference type="EMBL" id="KAJ8066638.1"/>
    </source>
</evidence>
<reference evidence="1" key="1">
    <citation type="submission" date="2022-11" db="EMBL/GenBank/DDBJ databases">
        <title>Genome Resource of Sclerotinia nivalis Strain SnTB1, a Plant Pathogen Isolated from American Ginseng.</title>
        <authorList>
            <person name="Fan S."/>
        </authorList>
    </citation>
    <scope>NUCLEOTIDE SEQUENCE</scope>
    <source>
        <strain evidence="1">SnTB1</strain>
    </source>
</reference>